<dbReference type="RefSeq" id="WP_149114942.1">
    <property type="nucleotide sequence ID" value="NZ_CP042425.1"/>
</dbReference>
<dbReference type="KEGG" id="lrs:PX52LOC_07782"/>
<protein>
    <recommendedName>
        <fullName evidence="3">DUF2924 domain-containing protein</fullName>
    </recommendedName>
</protein>
<name>A0A5C1APZ4_9BACT</name>
<dbReference type="AlphaFoldDB" id="A0A5C1APZ4"/>
<accession>A0A5C1APZ4</accession>
<dbReference type="Pfam" id="PF11149">
    <property type="entry name" value="DUF2924"/>
    <property type="match status" value="1"/>
</dbReference>
<evidence type="ECO:0000313" key="1">
    <source>
        <dbReference type="EMBL" id="QEL20675.1"/>
    </source>
</evidence>
<dbReference type="InterPro" id="IPR021322">
    <property type="entry name" value="DUF2924"/>
</dbReference>
<dbReference type="EMBL" id="CP042425">
    <property type="protein sequence ID" value="QEL20675.1"/>
    <property type="molecule type" value="Genomic_DNA"/>
</dbReference>
<proteinExistence type="predicted"/>
<evidence type="ECO:0000313" key="2">
    <source>
        <dbReference type="Proteomes" id="UP000324974"/>
    </source>
</evidence>
<dbReference type="OrthoDB" id="284135at2"/>
<reference evidence="2" key="1">
    <citation type="submission" date="2019-08" db="EMBL/GenBank/DDBJ databases">
        <title>Limnoglobus roseus gen. nov., sp. nov., a novel freshwater planctomycete with a giant genome from the family Gemmataceae.</title>
        <authorList>
            <person name="Kulichevskaya I.S."/>
            <person name="Naumoff D.G."/>
            <person name="Miroshnikov K."/>
            <person name="Ivanova A."/>
            <person name="Philippov D.A."/>
            <person name="Hakobyan A."/>
            <person name="Rijpstra I.C."/>
            <person name="Sinninghe Damste J.S."/>
            <person name="Liesack W."/>
            <person name="Dedysh S.N."/>
        </authorList>
    </citation>
    <scope>NUCLEOTIDE SEQUENCE [LARGE SCALE GENOMIC DNA]</scope>
    <source>
        <strain evidence="2">PX52</strain>
    </source>
</reference>
<gene>
    <name evidence="1" type="ORF">PX52LOC_07782</name>
</gene>
<dbReference type="Proteomes" id="UP000324974">
    <property type="component" value="Chromosome"/>
</dbReference>
<sequence length="164" mass="17560">MDAALKKAIAELPRLTVLQLRAKYAEAHGEPTRAANKGWLVRRIAWRLQANAAGGLTERALRRAAELANDADLRLNPPRGRAAASDAAEPVVRTLPFAADARLPPPGTILTRAYKGTVVRVQVLTAGFEYDGEAYPSLSAVAKAVTGSHVNGFHFFRLGPKGTP</sequence>
<organism evidence="1 2">
    <name type="scientific">Limnoglobus roseus</name>
    <dbReference type="NCBI Taxonomy" id="2598579"/>
    <lineage>
        <taxon>Bacteria</taxon>
        <taxon>Pseudomonadati</taxon>
        <taxon>Planctomycetota</taxon>
        <taxon>Planctomycetia</taxon>
        <taxon>Gemmatales</taxon>
        <taxon>Gemmataceae</taxon>
        <taxon>Limnoglobus</taxon>
    </lineage>
</organism>
<evidence type="ECO:0008006" key="3">
    <source>
        <dbReference type="Google" id="ProtNLM"/>
    </source>
</evidence>
<keyword evidence="2" id="KW-1185">Reference proteome</keyword>